<protein>
    <submittedName>
        <fullName evidence="3">PH domain-containing protein</fullName>
    </submittedName>
</protein>
<dbReference type="RefSeq" id="WP_408977514.1">
    <property type="nucleotide sequence ID" value="NZ_JBJUVG010000007.1"/>
</dbReference>
<name>A0ABW9GZA7_9FIRM</name>
<keyword evidence="1" id="KW-1133">Transmembrane helix</keyword>
<keyword evidence="1" id="KW-0472">Membrane</keyword>
<feature type="transmembrane region" description="Helical" evidence="1">
    <location>
        <begin position="234"/>
        <end position="254"/>
    </location>
</feature>
<sequence length="508" mass="57026">MFNGPFKHDKRMIPARLSAGLTLFAAISFGQLDDLKNILQALLAGNIKGAMSYSFILVILLAILVFNGLAAFLQWRRQEFILTDDTFEMKDTKLIKRLMRIRLADISNVQIKEPLGCRALGIAQVCINTNTRATASRTDMTVYLAKDRALALKDALKGGALAKQTGEDRDLAPEGDRPAWGKHYSTRELARHWLLSLSWFSLFVLALGLIWAGLAAFIVLVLGGSLAWLPINEIGKLAPLAILPLLTAFIFPFIRQTALTWIRWWDFRVAYDGDRLLLEHGLLTRKSFTMPIDRIHAVTIEQNFIGRLLGYGSVTVVNVGLEDENEGLSSQLLLAAPLGEIFNQLETLLPGTTWAPSLVQQPKRSMVPLTFSSLVVLVLLTGCLLYFIPGVWKLMALPPVLFFPLYALAASRTPGVQWQGDQIVLVEGTFDRRWHFLHECHIEQLAISEKWLPRLLGLSQITCTILSPSILTASYLSGYYPLTFWSPFLKKWVRWKDRQLKAEKASPN</sequence>
<evidence type="ECO:0000313" key="3">
    <source>
        <dbReference type="EMBL" id="MFM9413901.1"/>
    </source>
</evidence>
<dbReference type="PIRSF" id="PIRSF026631">
    <property type="entry name" value="UCP026631"/>
    <property type="match status" value="1"/>
</dbReference>
<dbReference type="Pfam" id="PF03703">
    <property type="entry name" value="bPH_2"/>
    <property type="match status" value="1"/>
</dbReference>
<organism evidence="3 4">
    <name type="scientific">Peptococcus simiae</name>
    <dbReference type="NCBI Taxonomy" id="1643805"/>
    <lineage>
        <taxon>Bacteria</taxon>
        <taxon>Bacillati</taxon>
        <taxon>Bacillota</taxon>
        <taxon>Clostridia</taxon>
        <taxon>Eubacteriales</taxon>
        <taxon>Peptococcaceae</taxon>
        <taxon>Peptococcus</taxon>
    </lineage>
</organism>
<evidence type="ECO:0000313" key="4">
    <source>
        <dbReference type="Proteomes" id="UP001631949"/>
    </source>
</evidence>
<dbReference type="InterPro" id="IPR005182">
    <property type="entry name" value="YdbS-like_PH"/>
</dbReference>
<dbReference type="InterPro" id="IPR014529">
    <property type="entry name" value="UCP026631"/>
</dbReference>
<dbReference type="PANTHER" id="PTHR34473">
    <property type="entry name" value="UPF0699 TRANSMEMBRANE PROTEIN YDBS"/>
    <property type="match status" value="1"/>
</dbReference>
<dbReference type="EMBL" id="JBJUVG010000007">
    <property type="protein sequence ID" value="MFM9413901.1"/>
    <property type="molecule type" value="Genomic_DNA"/>
</dbReference>
<dbReference type="Proteomes" id="UP001631949">
    <property type="component" value="Unassembled WGS sequence"/>
</dbReference>
<evidence type="ECO:0000259" key="2">
    <source>
        <dbReference type="Pfam" id="PF03703"/>
    </source>
</evidence>
<accession>A0ABW9GZA7</accession>
<feature type="domain" description="YdbS-like PH" evidence="2">
    <location>
        <begin position="264"/>
        <end position="320"/>
    </location>
</feature>
<proteinExistence type="predicted"/>
<evidence type="ECO:0000256" key="1">
    <source>
        <dbReference type="SAM" id="Phobius"/>
    </source>
</evidence>
<keyword evidence="4" id="KW-1185">Reference proteome</keyword>
<reference evidence="3 4" key="1">
    <citation type="journal article" date="2016" name="Int. J. Syst. Evol. Microbiol.">
        <title>Peptococcus simiae sp. nov., isolated from rhesus macaque faeces and emended description of the genus Peptococcus.</title>
        <authorList>
            <person name="Shkoporov A.N."/>
            <person name="Efimov B.A."/>
            <person name="Kondova I."/>
            <person name="Ouwerling B."/>
            <person name="Chaplin A.V."/>
            <person name="Shcherbakova V.A."/>
            <person name="Langermans J.A.M."/>
        </authorList>
    </citation>
    <scope>NUCLEOTIDE SEQUENCE [LARGE SCALE GENOMIC DNA]</scope>
    <source>
        <strain evidence="3 4">M108</strain>
    </source>
</reference>
<gene>
    <name evidence="3" type="ORF">ACKQTC_05945</name>
</gene>
<comment type="caution">
    <text evidence="3">The sequence shown here is derived from an EMBL/GenBank/DDBJ whole genome shotgun (WGS) entry which is preliminary data.</text>
</comment>
<feature type="transmembrane region" description="Helical" evidence="1">
    <location>
        <begin position="54"/>
        <end position="73"/>
    </location>
</feature>
<keyword evidence="1" id="KW-0812">Transmembrane</keyword>
<dbReference type="PANTHER" id="PTHR34473:SF2">
    <property type="entry name" value="UPF0699 TRANSMEMBRANE PROTEIN YDBT"/>
    <property type="match status" value="1"/>
</dbReference>
<feature type="transmembrane region" description="Helical" evidence="1">
    <location>
        <begin position="197"/>
        <end position="222"/>
    </location>
</feature>
<feature type="transmembrane region" description="Helical" evidence="1">
    <location>
        <begin position="366"/>
        <end position="388"/>
    </location>
</feature>